<reference evidence="3 4" key="1">
    <citation type="submission" date="2018-12" db="EMBL/GenBank/DDBJ databases">
        <title>Dyella dinghuensis sp. nov. DHOA06 and Dyella choica sp. nov. 4M-K27, isolated from forest soil.</title>
        <authorList>
            <person name="Qiu L.-H."/>
            <person name="Gao Z.-H."/>
        </authorList>
    </citation>
    <scope>NUCLEOTIDE SEQUENCE [LARGE SCALE GENOMIC DNA]</scope>
    <source>
        <strain evidence="3 4">4M-K27</strain>
    </source>
</reference>
<keyword evidence="4" id="KW-1185">Reference proteome</keyword>
<dbReference type="Pfam" id="PF06580">
    <property type="entry name" value="His_kinase"/>
    <property type="match status" value="1"/>
</dbReference>
<evidence type="ECO:0000313" key="3">
    <source>
        <dbReference type="EMBL" id="RUL76052.1"/>
    </source>
</evidence>
<dbReference type="SUPFAM" id="SSF55874">
    <property type="entry name" value="ATPase domain of HSP90 chaperone/DNA topoisomerase II/histidine kinase"/>
    <property type="match status" value="1"/>
</dbReference>
<proteinExistence type="predicted"/>
<keyword evidence="1" id="KW-1133">Transmembrane helix</keyword>
<feature type="transmembrane region" description="Helical" evidence="1">
    <location>
        <begin position="120"/>
        <end position="140"/>
    </location>
</feature>
<evidence type="ECO:0000256" key="1">
    <source>
        <dbReference type="SAM" id="Phobius"/>
    </source>
</evidence>
<feature type="transmembrane region" description="Helical" evidence="1">
    <location>
        <begin position="12"/>
        <end position="36"/>
    </location>
</feature>
<dbReference type="AlphaFoldDB" id="A0A432M6V1"/>
<keyword evidence="3" id="KW-0808">Transferase</keyword>
<dbReference type="EMBL" id="RYYV01000006">
    <property type="protein sequence ID" value="RUL76052.1"/>
    <property type="molecule type" value="Genomic_DNA"/>
</dbReference>
<keyword evidence="1" id="KW-0472">Membrane</keyword>
<dbReference type="OrthoDB" id="2514702at2"/>
<dbReference type="Proteomes" id="UP000274358">
    <property type="component" value="Unassembled WGS sequence"/>
</dbReference>
<accession>A0A432M6V1</accession>
<dbReference type="GO" id="GO:0000155">
    <property type="term" value="F:phosphorelay sensor kinase activity"/>
    <property type="evidence" value="ECO:0007669"/>
    <property type="project" value="InterPro"/>
</dbReference>
<dbReference type="InterPro" id="IPR050640">
    <property type="entry name" value="Bact_2-comp_sensor_kinase"/>
</dbReference>
<comment type="caution">
    <text evidence="3">The sequence shown here is derived from an EMBL/GenBank/DDBJ whole genome shotgun (WGS) entry which is preliminary data.</text>
</comment>
<protein>
    <submittedName>
        <fullName evidence="3">Sensor histidine kinase</fullName>
    </submittedName>
</protein>
<sequence length="368" mass="40987">MRNLVRSTPLSLPMTLLVGWGPCILANGISALAVIGAPARELWFHAFVLLFYSSAALPLKVVLRLPWLRQLGLEKSVPLLAAATLVLAFAATMLGYAFGLHVGEFKPPFQWSYVLTGMQSIWFLLMVFCAMDLGIGYYLATQQESRRALEAAALRKEAELRALRYQLNPHFLFNTLNAISTLVVDRRTNDATRMLARLGDFLRATLDDDKAHEVALADELSLTEHYLDIEKVRFGDRLAISLRIGPEAMRAAVPYLLLQPLVENAIRHGIARRRQGGRVDMAATVADGRLNIRIFNEGNAHPTANLPTGWTEPASIGMRNVRERLQRLYADDHRLSMRVTDDGDCLVLIELPFKPMSVASDSDRALLA</sequence>
<keyword evidence="3" id="KW-0418">Kinase</keyword>
<dbReference type="InterPro" id="IPR010559">
    <property type="entry name" value="Sig_transdc_His_kin_internal"/>
</dbReference>
<feature type="domain" description="Signal transduction histidine kinase internal region" evidence="2">
    <location>
        <begin position="158"/>
        <end position="238"/>
    </location>
</feature>
<dbReference type="PANTHER" id="PTHR34220">
    <property type="entry name" value="SENSOR HISTIDINE KINASE YPDA"/>
    <property type="match status" value="1"/>
</dbReference>
<dbReference type="RefSeq" id="WP_126684616.1">
    <property type="nucleotide sequence ID" value="NZ_RYYV01000006.1"/>
</dbReference>
<dbReference type="Gene3D" id="3.30.565.10">
    <property type="entry name" value="Histidine kinase-like ATPase, C-terminal domain"/>
    <property type="match status" value="1"/>
</dbReference>
<feature type="transmembrane region" description="Helical" evidence="1">
    <location>
        <begin position="42"/>
        <end position="65"/>
    </location>
</feature>
<feature type="transmembrane region" description="Helical" evidence="1">
    <location>
        <begin position="77"/>
        <end position="100"/>
    </location>
</feature>
<dbReference type="PANTHER" id="PTHR34220:SF7">
    <property type="entry name" value="SENSOR HISTIDINE KINASE YPDA"/>
    <property type="match status" value="1"/>
</dbReference>
<evidence type="ECO:0000259" key="2">
    <source>
        <dbReference type="Pfam" id="PF06580"/>
    </source>
</evidence>
<gene>
    <name evidence="3" type="ORF">EKH80_10065</name>
</gene>
<organism evidence="3 4">
    <name type="scientific">Dyella choica</name>
    <dbReference type="NCBI Taxonomy" id="1927959"/>
    <lineage>
        <taxon>Bacteria</taxon>
        <taxon>Pseudomonadati</taxon>
        <taxon>Pseudomonadota</taxon>
        <taxon>Gammaproteobacteria</taxon>
        <taxon>Lysobacterales</taxon>
        <taxon>Rhodanobacteraceae</taxon>
        <taxon>Dyella</taxon>
    </lineage>
</organism>
<keyword evidence="1" id="KW-0812">Transmembrane</keyword>
<name>A0A432M6V1_9GAMM</name>
<dbReference type="GO" id="GO:0016020">
    <property type="term" value="C:membrane"/>
    <property type="evidence" value="ECO:0007669"/>
    <property type="project" value="InterPro"/>
</dbReference>
<dbReference type="InterPro" id="IPR036890">
    <property type="entry name" value="HATPase_C_sf"/>
</dbReference>
<evidence type="ECO:0000313" key="4">
    <source>
        <dbReference type="Proteomes" id="UP000274358"/>
    </source>
</evidence>